<keyword evidence="2" id="KW-0479">Metal-binding</keyword>
<dbReference type="RefSeq" id="WP_013043366.1">
    <property type="nucleotide sequence ID" value="NC_014008.1"/>
</dbReference>
<dbReference type="Proteomes" id="UP000000925">
    <property type="component" value="Chromosome"/>
</dbReference>
<feature type="binding site" evidence="2">
    <location>
        <position position="55"/>
    </location>
    <ligand>
        <name>Mg(2+)</name>
        <dbReference type="ChEBI" id="CHEBI:18420"/>
        <label>4</label>
    </ligand>
</feature>
<dbReference type="HAMAP" id="MF_02128">
    <property type="entry name" value="TMP_kinase"/>
    <property type="match status" value="1"/>
</dbReference>
<feature type="binding site" evidence="2">
    <location>
        <position position="57"/>
    </location>
    <ligand>
        <name>Mg(2+)</name>
        <dbReference type="ChEBI" id="CHEBI:18420"/>
        <label>2</label>
    </ligand>
</feature>
<dbReference type="GO" id="GO:0009228">
    <property type="term" value="P:thiamine biosynthetic process"/>
    <property type="evidence" value="ECO:0007669"/>
    <property type="project" value="UniProtKB-KW"/>
</dbReference>
<dbReference type="OrthoDB" id="9802811at2"/>
<evidence type="ECO:0000256" key="2">
    <source>
        <dbReference type="HAMAP-Rule" id="MF_02128"/>
    </source>
</evidence>
<dbReference type="STRING" id="583355.Caka_1625"/>
<comment type="function">
    <text evidence="2">Catalyzes the ATP-dependent phosphorylation of thiamine-monophosphate (TMP) to form thiamine-pyrophosphate (TPP), the active form of vitamin B1.</text>
</comment>
<dbReference type="CDD" id="cd02194">
    <property type="entry name" value="ThiL"/>
    <property type="match status" value="1"/>
</dbReference>
<feature type="domain" description="PurM-like N-terminal" evidence="3">
    <location>
        <begin position="38"/>
        <end position="148"/>
    </location>
</feature>
<dbReference type="GO" id="GO:0005524">
    <property type="term" value="F:ATP binding"/>
    <property type="evidence" value="ECO:0007669"/>
    <property type="project" value="UniProtKB-UniRule"/>
</dbReference>
<dbReference type="InterPro" id="IPR036676">
    <property type="entry name" value="PurM-like_C_sf"/>
</dbReference>
<feature type="binding site" evidence="2">
    <location>
        <position position="40"/>
    </location>
    <ligand>
        <name>Mg(2+)</name>
        <dbReference type="ChEBI" id="CHEBI:18420"/>
        <label>3</label>
    </ligand>
</feature>
<dbReference type="InterPro" id="IPR036921">
    <property type="entry name" value="PurM-like_N_sf"/>
</dbReference>
<dbReference type="PIRSF" id="PIRSF005303">
    <property type="entry name" value="Thiam_monoph_kin"/>
    <property type="match status" value="1"/>
</dbReference>
<feature type="binding site" evidence="2">
    <location>
        <position position="257"/>
    </location>
    <ligand>
        <name>substrate</name>
    </ligand>
</feature>
<keyword evidence="2 4" id="KW-0418">Kinase</keyword>
<dbReference type="PANTHER" id="PTHR30270:SF0">
    <property type="entry name" value="THIAMINE-MONOPHOSPHATE KINASE"/>
    <property type="match status" value="1"/>
</dbReference>
<feature type="binding site" evidence="2">
    <location>
        <position position="208"/>
    </location>
    <ligand>
        <name>Mg(2+)</name>
        <dbReference type="ChEBI" id="CHEBI:18420"/>
        <label>5</label>
    </ligand>
</feature>
<dbReference type="InterPro" id="IPR006283">
    <property type="entry name" value="ThiL-like"/>
</dbReference>
<name>D5EJP5_CORAD</name>
<dbReference type="GO" id="GO:0009030">
    <property type="term" value="F:thiamine-phosphate kinase activity"/>
    <property type="evidence" value="ECO:0007669"/>
    <property type="project" value="UniProtKB-UniRule"/>
</dbReference>
<feature type="binding site" evidence="2">
    <location>
        <position position="85"/>
    </location>
    <ligand>
        <name>Mg(2+)</name>
        <dbReference type="ChEBI" id="CHEBI:18420"/>
        <label>3</label>
    </ligand>
</feature>
<comment type="pathway">
    <text evidence="2">Cofactor biosynthesis; thiamine diphosphate biosynthesis; thiamine diphosphate from thiamine phosphate: step 1/1.</text>
</comment>
<feature type="binding site" evidence="2">
    <location>
        <position position="207"/>
    </location>
    <ligand>
        <name>ATP</name>
        <dbReference type="ChEBI" id="CHEBI:30616"/>
    </ligand>
</feature>
<proteinExistence type="inferred from homology"/>
<dbReference type="GO" id="GO:0000287">
    <property type="term" value="F:magnesium ion binding"/>
    <property type="evidence" value="ECO:0007669"/>
    <property type="project" value="UniProtKB-UniRule"/>
</dbReference>
<evidence type="ECO:0000313" key="5">
    <source>
        <dbReference type="Proteomes" id="UP000000925"/>
    </source>
</evidence>
<keyword evidence="5" id="KW-1185">Reference proteome</keyword>
<comment type="miscellaneous">
    <text evidence="2">Reaction mechanism of ThiL seems to utilize a direct, inline transfer of the gamma-phosphate of ATP to TMP rather than a phosphorylated enzyme intermediate.</text>
</comment>
<dbReference type="eggNOG" id="COG0611">
    <property type="taxonomic scope" value="Bacteria"/>
</dbReference>
<dbReference type="Gene3D" id="3.90.650.10">
    <property type="entry name" value="PurM-like C-terminal domain"/>
    <property type="match status" value="1"/>
</dbReference>
<feature type="binding site" evidence="2">
    <location>
        <position position="40"/>
    </location>
    <ligand>
        <name>Mg(2+)</name>
        <dbReference type="ChEBI" id="CHEBI:18420"/>
        <label>4</label>
    </ligand>
</feature>
<keyword evidence="1 2" id="KW-0784">Thiamine biosynthesis</keyword>
<gene>
    <name evidence="2" type="primary">thiL</name>
    <name evidence="4" type="ordered locus">Caka_1625</name>
</gene>
<dbReference type="HOGENOM" id="CLU_046964_1_1_0"/>
<dbReference type="EMBL" id="CP001998">
    <property type="protein sequence ID" value="ADE54644.1"/>
    <property type="molecule type" value="Genomic_DNA"/>
</dbReference>
<feature type="binding site" evidence="2">
    <location>
        <position position="205"/>
    </location>
    <ligand>
        <name>Mg(2+)</name>
        <dbReference type="ChEBI" id="CHEBI:18420"/>
        <label>3</label>
    </ligand>
</feature>
<feature type="binding site" evidence="2">
    <location>
        <position position="85"/>
    </location>
    <ligand>
        <name>Mg(2+)</name>
        <dbReference type="ChEBI" id="CHEBI:18420"/>
        <label>2</label>
    </ligand>
</feature>
<dbReference type="PANTHER" id="PTHR30270">
    <property type="entry name" value="THIAMINE-MONOPHOSPHATE KINASE"/>
    <property type="match status" value="1"/>
</dbReference>
<comment type="similarity">
    <text evidence="2">Belongs to the thiamine-monophosphate kinase family.</text>
</comment>
<accession>D5EJP5</accession>
<dbReference type="SUPFAM" id="SSF56042">
    <property type="entry name" value="PurM C-terminal domain-like"/>
    <property type="match status" value="1"/>
</dbReference>
<feature type="binding site" evidence="2">
    <location>
        <begin position="132"/>
        <end position="133"/>
    </location>
    <ligand>
        <name>ATP</name>
        <dbReference type="ChEBI" id="CHEBI:30616"/>
    </ligand>
</feature>
<feature type="binding site" evidence="2">
    <location>
        <position position="56"/>
    </location>
    <ligand>
        <name>Mg(2+)</name>
        <dbReference type="ChEBI" id="CHEBI:18420"/>
        <label>1</label>
    </ligand>
</feature>
<keyword evidence="2" id="KW-0547">Nucleotide-binding</keyword>
<feature type="binding site" evidence="2">
    <location>
        <position position="85"/>
    </location>
    <ligand>
        <name>Mg(2+)</name>
        <dbReference type="ChEBI" id="CHEBI:18420"/>
        <label>4</label>
    </ligand>
</feature>
<feature type="binding site" evidence="2">
    <location>
        <position position="317"/>
    </location>
    <ligand>
        <name>substrate</name>
    </ligand>
</feature>
<dbReference type="KEGG" id="caa:Caka_1625"/>
<comment type="caution">
    <text evidence="2">Lacks conserved residue(s) required for the propagation of feature annotation.</text>
</comment>
<dbReference type="InterPro" id="IPR016188">
    <property type="entry name" value="PurM-like_N"/>
</dbReference>
<protein>
    <recommendedName>
        <fullName evidence="2">Thiamine-monophosphate kinase</fullName>
        <shortName evidence="2">TMP kinase</shortName>
        <shortName evidence="2">Thiamine-phosphate kinase</shortName>
        <ecNumber evidence="2">2.7.4.16</ecNumber>
    </recommendedName>
</protein>
<dbReference type="UniPathway" id="UPA00060">
    <property type="reaction ID" value="UER00142"/>
</dbReference>
<dbReference type="Gene3D" id="3.30.1330.10">
    <property type="entry name" value="PurM-like, N-terminal domain"/>
    <property type="match status" value="1"/>
</dbReference>
<keyword evidence="2 4" id="KW-0808">Transferase</keyword>
<evidence type="ECO:0000256" key="1">
    <source>
        <dbReference type="ARBA" id="ARBA00022977"/>
    </source>
</evidence>
<keyword evidence="2" id="KW-0460">Magnesium</keyword>
<dbReference type="GO" id="GO:0009229">
    <property type="term" value="P:thiamine diphosphate biosynthetic process"/>
    <property type="evidence" value="ECO:0007669"/>
    <property type="project" value="UniProtKB-UniRule"/>
</dbReference>
<feature type="binding site" evidence="2">
    <location>
        <position position="133"/>
    </location>
    <ligand>
        <name>Mg(2+)</name>
        <dbReference type="ChEBI" id="CHEBI:18420"/>
        <label>1</label>
    </ligand>
</feature>
<dbReference type="EC" id="2.7.4.16" evidence="2"/>
<reference evidence="4 5" key="1">
    <citation type="journal article" date="2010" name="Stand. Genomic Sci.">
        <title>Complete genome sequence of Coraliomargarita akajimensis type strain (04OKA010-24).</title>
        <authorList>
            <person name="Mavromatis K."/>
            <person name="Abt B."/>
            <person name="Brambilla E."/>
            <person name="Lapidus A."/>
            <person name="Copeland A."/>
            <person name="Deshpande S."/>
            <person name="Nolan M."/>
            <person name="Lucas S."/>
            <person name="Tice H."/>
            <person name="Cheng J.F."/>
            <person name="Han C."/>
            <person name="Detter J.C."/>
            <person name="Woyke T."/>
            <person name="Goodwin L."/>
            <person name="Pitluck S."/>
            <person name="Held B."/>
            <person name="Brettin T."/>
            <person name="Tapia R."/>
            <person name="Ivanova N."/>
            <person name="Mikhailova N."/>
            <person name="Pati A."/>
            <person name="Liolios K."/>
            <person name="Chen A."/>
            <person name="Palaniappan K."/>
            <person name="Land M."/>
            <person name="Hauser L."/>
            <person name="Chang Y.J."/>
            <person name="Jeffries C.D."/>
            <person name="Rohde M."/>
            <person name="Goker M."/>
            <person name="Bristow J."/>
            <person name="Eisen J.A."/>
            <person name="Markowitz V."/>
            <person name="Hugenholtz P."/>
            <person name="Klenk H.P."/>
            <person name="Kyrpides N.C."/>
        </authorList>
    </citation>
    <scope>NUCLEOTIDE SEQUENCE [LARGE SCALE GENOMIC DNA]</scope>
    <source>
        <strain evidence="5">DSM 45221 / IAM 15411 / JCM 23193 / KCTC 12865</strain>
    </source>
</reference>
<comment type="catalytic activity">
    <reaction evidence="2">
        <text>thiamine phosphate + ATP = thiamine diphosphate + ADP</text>
        <dbReference type="Rhea" id="RHEA:15913"/>
        <dbReference type="ChEBI" id="CHEBI:30616"/>
        <dbReference type="ChEBI" id="CHEBI:37575"/>
        <dbReference type="ChEBI" id="CHEBI:58937"/>
        <dbReference type="ChEBI" id="CHEBI:456216"/>
        <dbReference type="EC" id="2.7.4.16"/>
    </reaction>
</comment>
<dbReference type="AlphaFoldDB" id="D5EJP5"/>
<feature type="binding site" evidence="2">
    <location>
        <position position="57"/>
    </location>
    <ligand>
        <name>Mg(2+)</name>
        <dbReference type="ChEBI" id="CHEBI:18420"/>
        <label>1</label>
    </ligand>
</feature>
<keyword evidence="2" id="KW-0067">ATP-binding</keyword>
<evidence type="ECO:0000259" key="3">
    <source>
        <dbReference type="Pfam" id="PF00586"/>
    </source>
</evidence>
<dbReference type="SUPFAM" id="SSF55326">
    <property type="entry name" value="PurM N-terminal domain-like"/>
    <property type="match status" value="1"/>
</dbReference>
<dbReference type="Pfam" id="PF00586">
    <property type="entry name" value="AIRS"/>
    <property type="match status" value="1"/>
</dbReference>
<feature type="binding site" evidence="2">
    <location>
        <position position="64"/>
    </location>
    <ligand>
        <name>substrate</name>
    </ligand>
</feature>
<sequence>MFTSDPAKQISALGEVRLIEAIREWLGPVSPPAPNGIGDDCAVIGFPSDCQLLQTTDSLSYGLHFDDSASAAEAGAKLIKRNLSDIAAMGGEPTVALLSLLCAPNLETRWLEDFFSGIRQSCLDYSVQLVGGDISGLPTGQFTAVLSLSGTVQQAKLRSNTAIGDHIYVTGALGGSLKGKHLDFEPRLREGRWLKLQAEVNSLMDITDGLAKDLLSILDENQAASLLLDTIPITQDAVMLSNESGKPALEHAFCDGEDYELLFTLQKDANPIAFEVEWAKQFPTLPCTRIGSVVRSTHGTQLFNEQDETPLPWTRGYEHLT</sequence>
<organism evidence="4 5">
    <name type="scientific">Coraliomargarita akajimensis (strain DSM 45221 / IAM 15411 / JCM 23193 / KCTC 12865 / 04OKA010-24)</name>
    <dbReference type="NCBI Taxonomy" id="583355"/>
    <lineage>
        <taxon>Bacteria</taxon>
        <taxon>Pseudomonadati</taxon>
        <taxon>Verrucomicrobiota</taxon>
        <taxon>Opitutia</taxon>
        <taxon>Puniceicoccales</taxon>
        <taxon>Coraliomargaritaceae</taxon>
        <taxon>Coraliomargarita</taxon>
    </lineage>
</organism>
<evidence type="ECO:0000313" key="4">
    <source>
        <dbReference type="EMBL" id="ADE54644.1"/>
    </source>
</evidence>